<keyword evidence="1" id="KW-1133">Transmembrane helix</keyword>
<accession>S4VWC8</accession>
<protein>
    <submittedName>
        <fullName evidence="2">Uncharacterized protein</fullName>
    </submittedName>
</protein>
<reference evidence="2 3" key="1">
    <citation type="journal article" date="2013" name="Science">
        <title>Pandoraviruses: amoeba viruses with genomes up to 2.5 Mb reaching that of parasitic eukaryotes.</title>
        <authorList>
            <person name="Philippe N."/>
            <person name="Legendre M."/>
            <person name="Doutre G."/>
            <person name="Coute Y."/>
            <person name="Poirot O."/>
            <person name="Lescot M."/>
            <person name="Arslan D."/>
            <person name="Seltzer V."/>
            <person name="Bertaux L."/>
            <person name="Bruley C."/>
            <person name="Garin J."/>
            <person name="Claverie J.M."/>
            <person name="Abergel C."/>
        </authorList>
    </citation>
    <scope>NUCLEOTIDE SEQUENCE [LARGE SCALE GENOMIC DNA]</scope>
</reference>
<dbReference type="GeneID" id="16606450"/>
<keyword evidence="1" id="KW-0812">Transmembrane</keyword>
<dbReference type="EMBL" id="KC977571">
    <property type="protein sequence ID" value="AGO84663.2"/>
    <property type="molecule type" value="Genomic_DNA"/>
</dbReference>
<evidence type="ECO:0000313" key="2">
    <source>
        <dbReference type="EMBL" id="AGO84663.2"/>
    </source>
</evidence>
<dbReference type="KEGG" id="vg:16606450"/>
<feature type="transmembrane region" description="Helical" evidence="1">
    <location>
        <begin position="60"/>
        <end position="77"/>
    </location>
</feature>
<evidence type="ECO:0000256" key="1">
    <source>
        <dbReference type="SAM" id="Phobius"/>
    </source>
</evidence>
<gene>
    <name evidence="2" type="ORF">psal_cds_704</name>
</gene>
<dbReference type="Proteomes" id="UP000204584">
    <property type="component" value="Segment"/>
</dbReference>
<organism evidence="2 3">
    <name type="scientific">Pandoravirus salinus</name>
    <dbReference type="NCBI Taxonomy" id="1349410"/>
    <lineage>
        <taxon>Viruses</taxon>
        <taxon>Pandoravirus</taxon>
    </lineage>
</organism>
<evidence type="ECO:0000313" key="3">
    <source>
        <dbReference type="Proteomes" id="UP000204584"/>
    </source>
</evidence>
<dbReference type="RefSeq" id="YP_008437736.2">
    <property type="nucleotide sequence ID" value="NC_022098.1"/>
</dbReference>
<keyword evidence="3" id="KW-1185">Reference proteome</keyword>
<name>S4VWC8_9VIRU</name>
<keyword evidence="1" id="KW-0472">Membrane</keyword>
<sequence>MWAAASWPLVARRRPSVSARHSAAAFGAPSPWSARPVGPRRPFGASGAHEMTPLYRATEWFVFFLIPLFFFCVAPPAPT</sequence>
<proteinExistence type="predicted"/>